<evidence type="ECO:0000313" key="3">
    <source>
        <dbReference type="Proteomes" id="UP000239089"/>
    </source>
</evidence>
<evidence type="ECO:0000313" key="2">
    <source>
        <dbReference type="EMBL" id="PPQ30964.1"/>
    </source>
</evidence>
<feature type="region of interest" description="Disordered" evidence="1">
    <location>
        <begin position="193"/>
        <end position="213"/>
    </location>
</feature>
<evidence type="ECO:0000256" key="1">
    <source>
        <dbReference type="SAM" id="MobiDB-lite"/>
    </source>
</evidence>
<dbReference type="OrthoDB" id="7577681at2"/>
<proteinExistence type="predicted"/>
<sequence length="213" mass="23705">MKVHLDSGKAELLSTYCAARAEGAVVGEDETRLLPMFGPAGRIGFAVALATHDSSTAIGHAPSRCQKRWIVMRQVHGSREVRRIWRFRMARAATFSKRKLAGPRKSRSELSRQGGPGPPKPEQTSVYTTPMKSSTKHMKVSHMLNPDEKERSTTLPPIRIPCDLLAAVRLKVHREDETISQVVRRALRAYVAGASQGDLFDPKPNTRKTRKSK</sequence>
<feature type="compositionally biased region" description="Basic residues" evidence="1">
    <location>
        <begin position="96"/>
        <end position="105"/>
    </location>
</feature>
<dbReference type="Proteomes" id="UP000239089">
    <property type="component" value="Unassembled WGS sequence"/>
</dbReference>
<dbReference type="RefSeq" id="WP_146089961.1">
    <property type="nucleotide sequence ID" value="NZ_JACIGC010000019.1"/>
</dbReference>
<keyword evidence="3" id="KW-1185">Reference proteome</keyword>
<accession>A0A2S6N8M9</accession>
<feature type="compositionally biased region" description="Polar residues" evidence="1">
    <location>
        <begin position="122"/>
        <end position="133"/>
    </location>
</feature>
<dbReference type="EMBL" id="NHSJ01000069">
    <property type="protein sequence ID" value="PPQ30964.1"/>
    <property type="molecule type" value="Genomic_DNA"/>
</dbReference>
<reference evidence="2 3" key="1">
    <citation type="journal article" date="2018" name="Arch. Microbiol.">
        <title>New insights into the metabolic potential of the phototrophic purple bacterium Rhodopila globiformis DSM 161(T) from its draft genome sequence and evidence for a vanadium-dependent nitrogenase.</title>
        <authorList>
            <person name="Imhoff J.F."/>
            <person name="Rahn T."/>
            <person name="Kunzel S."/>
            <person name="Neulinger S.C."/>
        </authorList>
    </citation>
    <scope>NUCLEOTIDE SEQUENCE [LARGE SCALE GENOMIC DNA]</scope>
    <source>
        <strain evidence="2 3">DSM 16996</strain>
    </source>
</reference>
<protein>
    <submittedName>
        <fullName evidence="2">Uncharacterized protein</fullName>
    </submittedName>
</protein>
<dbReference type="AlphaFoldDB" id="A0A2S6N8M9"/>
<comment type="caution">
    <text evidence="2">The sequence shown here is derived from an EMBL/GenBank/DDBJ whole genome shotgun (WGS) entry which is preliminary data.</text>
</comment>
<gene>
    <name evidence="2" type="ORF">CCR94_10815</name>
</gene>
<name>A0A2S6N8M9_9HYPH</name>
<organism evidence="2 3">
    <name type="scientific">Rhodoblastus sphagnicola</name>
    <dbReference type="NCBI Taxonomy" id="333368"/>
    <lineage>
        <taxon>Bacteria</taxon>
        <taxon>Pseudomonadati</taxon>
        <taxon>Pseudomonadota</taxon>
        <taxon>Alphaproteobacteria</taxon>
        <taxon>Hyphomicrobiales</taxon>
        <taxon>Rhodoblastaceae</taxon>
        <taxon>Rhodoblastus</taxon>
    </lineage>
</organism>
<feature type="region of interest" description="Disordered" evidence="1">
    <location>
        <begin position="96"/>
        <end position="155"/>
    </location>
</feature>